<dbReference type="RefSeq" id="WP_377422292.1">
    <property type="nucleotide sequence ID" value="NZ_JBHSPR010000010.1"/>
</dbReference>
<feature type="region of interest" description="Disordered" evidence="1">
    <location>
        <begin position="96"/>
        <end position="121"/>
    </location>
</feature>
<proteinExistence type="predicted"/>
<dbReference type="SUPFAM" id="SSF54060">
    <property type="entry name" value="His-Me finger endonucleases"/>
    <property type="match status" value="1"/>
</dbReference>
<comment type="caution">
    <text evidence="3">The sequence shown here is derived from an EMBL/GenBank/DDBJ whole genome shotgun (WGS) entry which is preliminary data.</text>
</comment>
<keyword evidence="3" id="KW-0378">Hydrolase</keyword>
<keyword evidence="3" id="KW-0540">Nuclease</keyword>
<evidence type="ECO:0000259" key="2">
    <source>
        <dbReference type="Pfam" id="PF13392"/>
    </source>
</evidence>
<dbReference type="InterPro" id="IPR003615">
    <property type="entry name" value="HNH_nuc"/>
</dbReference>
<name>A0ABW1K8B6_9ACTN</name>
<dbReference type="GO" id="GO:0004519">
    <property type="term" value="F:endonuclease activity"/>
    <property type="evidence" value="ECO:0007669"/>
    <property type="project" value="UniProtKB-KW"/>
</dbReference>
<feature type="domain" description="HNH nuclease" evidence="2">
    <location>
        <begin position="47"/>
        <end position="90"/>
    </location>
</feature>
<organism evidence="3 4">
    <name type="scientific">Plantactinospora solaniradicis</name>
    <dbReference type="NCBI Taxonomy" id="1723736"/>
    <lineage>
        <taxon>Bacteria</taxon>
        <taxon>Bacillati</taxon>
        <taxon>Actinomycetota</taxon>
        <taxon>Actinomycetes</taxon>
        <taxon>Micromonosporales</taxon>
        <taxon>Micromonosporaceae</taxon>
        <taxon>Plantactinospora</taxon>
    </lineage>
</organism>
<dbReference type="Proteomes" id="UP001596203">
    <property type="component" value="Unassembled WGS sequence"/>
</dbReference>
<protein>
    <submittedName>
        <fullName evidence="3">HNH endonuclease</fullName>
    </submittedName>
</protein>
<dbReference type="InterPro" id="IPR044930">
    <property type="entry name" value="Homing_endonuclease_His-Me"/>
</dbReference>
<reference evidence="4" key="1">
    <citation type="journal article" date="2019" name="Int. J. Syst. Evol. Microbiol.">
        <title>The Global Catalogue of Microorganisms (GCM) 10K type strain sequencing project: providing services to taxonomists for standard genome sequencing and annotation.</title>
        <authorList>
            <consortium name="The Broad Institute Genomics Platform"/>
            <consortium name="The Broad Institute Genome Sequencing Center for Infectious Disease"/>
            <person name="Wu L."/>
            <person name="Ma J."/>
        </authorList>
    </citation>
    <scope>NUCLEOTIDE SEQUENCE [LARGE SCALE GENOMIC DNA]</scope>
    <source>
        <strain evidence="4">ZS-35-S2</strain>
    </source>
</reference>
<dbReference type="Pfam" id="PF13392">
    <property type="entry name" value="HNH_3"/>
    <property type="match status" value="1"/>
</dbReference>
<keyword evidence="4" id="KW-1185">Reference proteome</keyword>
<evidence type="ECO:0000256" key="1">
    <source>
        <dbReference type="SAM" id="MobiDB-lite"/>
    </source>
</evidence>
<accession>A0ABW1K8B6</accession>
<gene>
    <name evidence="3" type="ORF">ACFP2T_16360</name>
</gene>
<dbReference type="EMBL" id="JBHSPR010000010">
    <property type="protein sequence ID" value="MFC6017775.1"/>
    <property type="molecule type" value="Genomic_DNA"/>
</dbReference>
<dbReference type="Gene3D" id="3.90.75.10">
    <property type="entry name" value="Homing Intron 3 (I-ppo) Encoded Endonuclease, Chain A"/>
    <property type="match status" value="1"/>
</dbReference>
<dbReference type="InterPro" id="IPR044925">
    <property type="entry name" value="His-Me_finger_sf"/>
</dbReference>
<keyword evidence="3" id="KW-0255">Endonuclease</keyword>
<sequence>MTVIGDSRLPTRFWDKVTVSQTGCWEWTASTRAGGYGYFYWQGRDDLAHRVAYAVLVATVPGKLSLDHLCRVRHCVNPDHLEPVTHRTNVLRGEAPTAQKARATECPNGHPYPDAQAPGNRRCVPCGQDQLSRKRERYATDPAYRARAIERSRNRYRHLRAANPART</sequence>
<evidence type="ECO:0000313" key="4">
    <source>
        <dbReference type="Proteomes" id="UP001596203"/>
    </source>
</evidence>
<evidence type="ECO:0000313" key="3">
    <source>
        <dbReference type="EMBL" id="MFC6017775.1"/>
    </source>
</evidence>